<evidence type="ECO:0000313" key="12">
    <source>
        <dbReference type="Proteomes" id="UP000665020"/>
    </source>
</evidence>
<evidence type="ECO:0000256" key="1">
    <source>
        <dbReference type="ARBA" id="ARBA00004202"/>
    </source>
</evidence>
<dbReference type="SMART" id="SM00382">
    <property type="entry name" value="AAA"/>
    <property type="match status" value="2"/>
</dbReference>
<dbReference type="RefSeq" id="WP_230869352.1">
    <property type="nucleotide sequence ID" value="NZ_CP046640.1"/>
</dbReference>
<dbReference type="EMBL" id="CP046640">
    <property type="protein sequence ID" value="QTL97731.1"/>
    <property type="molecule type" value="Genomic_DNA"/>
</dbReference>
<evidence type="ECO:0000256" key="2">
    <source>
        <dbReference type="ARBA" id="ARBA00022448"/>
    </source>
</evidence>
<dbReference type="CDD" id="cd03215">
    <property type="entry name" value="ABC_Carb_Monos_II"/>
    <property type="match status" value="1"/>
</dbReference>
<dbReference type="Pfam" id="PF00005">
    <property type="entry name" value="ABC_tran"/>
    <property type="match status" value="2"/>
</dbReference>
<dbReference type="FunFam" id="3.40.50.300:FF:000127">
    <property type="entry name" value="Ribose import ATP-binding protein RbsA"/>
    <property type="match status" value="1"/>
</dbReference>
<accession>A0A8A7K8E4</accession>
<proteinExistence type="predicted"/>
<dbReference type="KEGG" id="ifn:GM661_06885"/>
<dbReference type="PROSITE" id="PS00211">
    <property type="entry name" value="ABC_TRANSPORTER_1"/>
    <property type="match status" value="1"/>
</dbReference>
<evidence type="ECO:0000256" key="9">
    <source>
        <dbReference type="ARBA" id="ARBA00023136"/>
    </source>
</evidence>
<evidence type="ECO:0000256" key="3">
    <source>
        <dbReference type="ARBA" id="ARBA00022475"/>
    </source>
</evidence>
<evidence type="ECO:0000256" key="5">
    <source>
        <dbReference type="ARBA" id="ARBA00022737"/>
    </source>
</evidence>
<dbReference type="PANTHER" id="PTHR43790:SF3">
    <property type="entry name" value="D-ALLOSE IMPORT ATP-BINDING PROTEIN ALSA-RELATED"/>
    <property type="match status" value="1"/>
</dbReference>
<dbReference type="InterPro" id="IPR003593">
    <property type="entry name" value="AAA+_ATPase"/>
</dbReference>
<dbReference type="SUPFAM" id="SSF52540">
    <property type="entry name" value="P-loop containing nucleoside triphosphate hydrolases"/>
    <property type="match status" value="2"/>
</dbReference>
<dbReference type="PROSITE" id="PS50893">
    <property type="entry name" value="ABC_TRANSPORTER_2"/>
    <property type="match status" value="2"/>
</dbReference>
<evidence type="ECO:0000256" key="7">
    <source>
        <dbReference type="ARBA" id="ARBA00022840"/>
    </source>
</evidence>
<evidence type="ECO:0000256" key="6">
    <source>
        <dbReference type="ARBA" id="ARBA00022741"/>
    </source>
</evidence>
<keyword evidence="4" id="KW-0762">Sugar transport</keyword>
<dbReference type="InterPro" id="IPR050107">
    <property type="entry name" value="ABC_carbohydrate_import_ATPase"/>
</dbReference>
<dbReference type="AlphaFoldDB" id="A0A8A7K8E4"/>
<sequence length="503" mass="56666">MKRSDYILEAKNITKVFNNTKVLNSVNLSVKRGEVHALLGENGAGKSTLMKIIMGEHKPDGKSEIFFNNQKVDIKNPSEALKTGISMIYQELSSISDMTIEENIFLGREILHKGLPFIDKKNLFMKTQKLLSMFDLNLNPNTKTRQLSVAQKQMIEIIKAVSYEANLIIMDEPTSSLSDKEVEKLFEAINNIRKRGVSVIYISHKLEELFEIADRVTVLRDGSYIGTEETKNVSKEKLIEMMVGRKLENLFPKKKAEIGSIYFEVRNYNKMNIFKNINFHVKKGEILGFAGLIGAGRTELARAIFGLDEVDDGVLILDGKEIKIDSSKDAIDKGIYMLSEDRKELGLVLCRSIKENISLPHFDKTFIDFKSENTKCVDVTKRTNVKMNNLDQKVKYLSGGNQQKVVLSKWLIKKPKVLILDEPTRGIDIGAKAEIYNIISDLANEGISIILISSELPELIALSDRILVMSEGEITKELKRNSFENEAFSQESILKHAIGGGPN</sequence>
<dbReference type="CDD" id="cd03216">
    <property type="entry name" value="ABC_Carb_Monos_I"/>
    <property type="match status" value="1"/>
</dbReference>
<keyword evidence="6" id="KW-0547">Nucleotide-binding</keyword>
<keyword evidence="5" id="KW-0677">Repeat</keyword>
<keyword evidence="3" id="KW-1003">Cell membrane</keyword>
<keyword evidence="2" id="KW-0813">Transport</keyword>
<gene>
    <name evidence="11" type="ORF">GM661_06885</name>
</gene>
<evidence type="ECO:0000256" key="8">
    <source>
        <dbReference type="ARBA" id="ARBA00022967"/>
    </source>
</evidence>
<dbReference type="InterPro" id="IPR003439">
    <property type="entry name" value="ABC_transporter-like_ATP-bd"/>
</dbReference>
<dbReference type="Proteomes" id="UP000665020">
    <property type="component" value="Chromosome"/>
</dbReference>
<evidence type="ECO:0000259" key="10">
    <source>
        <dbReference type="PROSITE" id="PS50893"/>
    </source>
</evidence>
<evidence type="ECO:0000256" key="4">
    <source>
        <dbReference type="ARBA" id="ARBA00022597"/>
    </source>
</evidence>
<dbReference type="GO" id="GO:0016887">
    <property type="term" value="F:ATP hydrolysis activity"/>
    <property type="evidence" value="ECO:0007669"/>
    <property type="project" value="InterPro"/>
</dbReference>
<name>A0A8A7K8E4_9FIRM</name>
<keyword evidence="7 11" id="KW-0067">ATP-binding</keyword>
<dbReference type="InterPro" id="IPR017871">
    <property type="entry name" value="ABC_transporter-like_CS"/>
</dbReference>
<keyword evidence="8" id="KW-1278">Translocase</keyword>
<dbReference type="GO" id="GO:0005886">
    <property type="term" value="C:plasma membrane"/>
    <property type="evidence" value="ECO:0007669"/>
    <property type="project" value="UniProtKB-SubCell"/>
</dbReference>
<feature type="domain" description="ABC transporter" evidence="10">
    <location>
        <begin position="256"/>
        <end position="496"/>
    </location>
</feature>
<comment type="subcellular location">
    <subcellularLocation>
        <location evidence="1">Cell membrane</location>
        <topology evidence="1">Peripheral membrane protein</topology>
    </subcellularLocation>
</comment>
<dbReference type="GO" id="GO:0005524">
    <property type="term" value="F:ATP binding"/>
    <property type="evidence" value="ECO:0007669"/>
    <property type="project" value="UniProtKB-KW"/>
</dbReference>
<dbReference type="PANTHER" id="PTHR43790">
    <property type="entry name" value="CARBOHYDRATE TRANSPORT ATP-BINDING PROTEIN MG119-RELATED"/>
    <property type="match status" value="1"/>
</dbReference>
<dbReference type="Gene3D" id="3.40.50.300">
    <property type="entry name" value="P-loop containing nucleotide triphosphate hydrolases"/>
    <property type="match status" value="2"/>
</dbReference>
<reference evidence="11" key="1">
    <citation type="submission" date="2019-12" db="EMBL/GenBank/DDBJ databases">
        <authorList>
            <person name="zhang j."/>
            <person name="sun C.M."/>
        </authorList>
    </citation>
    <scope>NUCLEOTIDE SEQUENCE</scope>
    <source>
        <strain evidence="11">NS-1</strain>
    </source>
</reference>
<keyword evidence="9" id="KW-0472">Membrane</keyword>
<organism evidence="11 12">
    <name type="scientific">Iocasia fonsfrigidae</name>
    <dbReference type="NCBI Taxonomy" id="2682810"/>
    <lineage>
        <taxon>Bacteria</taxon>
        <taxon>Bacillati</taxon>
        <taxon>Bacillota</taxon>
        <taxon>Clostridia</taxon>
        <taxon>Halanaerobiales</taxon>
        <taxon>Halanaerobiaceae</taxon>
        <taxon>Iocasia</taxon>
    </lineage>
</organism>
<keyword evidence="12" id="KW-1185">Reference proteome</keyword>
<evidence type="ECO:0000313" key="11">
    <source>
        <dbReference type="EMBL" id="QTL97731.1"/>
    </source>
</evidence>
<feature type="domain" description="ABC transporter" evidence="10">
    <location>
        <begin position="8"/>
        <end position="246"/>
    </location>
</feature>
<dbReference type="InterPro" id="IPR027417">
    <property type="entry name" value="P-loop_NTPase"/>
</dbReference>
<protein>
    <submittedName>
        <fullName evidence="11">ATP-binding cassette domain-containing protein</fullName>
    </submittedName>
</protein>